<feature type="active site" description="Nucleophile" evidence="6">
    <location>
        <position position="465"/>
    </location>
</feature>
<dbReference type="GO" id="GO:0006751">
    <property type="term" value="P:glutathione catabolic process"/>
    <property type="evidence" value="ECO:0007669"/>
    <property type="project" value="InterPro"/>
</dbReference>
<dbReference type="Gene3D" id="1.10.246.130">
    <property type="match status" value="1"/>
</dbReference>
<evidence type="ECO:0000256" key="4">
    <source>
        <dbReference type="ARBA" id="ARBA00023180"/>
    </source>
</evidence>
<feature type="transmembrane region" description="Helical" evidence="8">
    <location>
        <begin position="43"/>
        <end position="68"/>
    </location>
</feature>
<evidence type="ECO:0000256" key="8">
    <source>
        <dbReference type="SAM" id="Phobius"/>
    </source>
</evidence>
<dbReference type="EMBL" id="LIAE01010173">
    <property type="protein sequence ID" value="PAV65998.1"/>
    <property type="molecule type" value="Genomic_DNA"/>
</dbReference>
<feature type="binding site" evidence="7">
    <location>
        <begin position="483"/>
        <end position="485"/>
    </location>
    <ligand>
        <name>L-glutamate</name>
        <dbReference type="ChEBI" id="CHEBI:29985"/>
    </ligand>
</feature>
<evidence type="ECO:0000256" key="6">
    <source>
        <dbReference type="PIRSR" id="PIRSR600101-1"/>
    </source>
</evidence>
<dbReference type="FunFam" id="3.60.20.40:FF:000006">
    <property type="entry name" value="Protein CBG05566"/>
    <property type="match status" value="1"/>
</dbReference>
<dbReference type="STRING" id="2018661.A0A2A2JWE3"/>
<evidence type="ECO:0000256" key="1">
    <source>
        <dbReference type="ARBA" id="ARBA00022670"/>
    </source>
</evidence>
<keyword evidence="1" id="KW-0645">Protease</keyword>
<dbReference type="Pfam" id="PF01019">
    <property type="entry name" value="G_glu_transpept"/>
    <property type="match status" value="1"/>
</dbReference>
<dbReference type="PRINTS" id="PR01210">
    <property type="entry name" value="GGTRANSPTASE"/>
</dbReference>
<evidence type="ECO:0000313" key="9">
    <source>
        <dbReference type="EMBL" id="PAV65998.1"/>
    </source>
</evidence>
<feature type="binding site" evidence="7">
    <location>
        <position position="576"/>
    </location>
    <ligand>
        <name>L-glutamate</name>
        <dbReference type="ChEBI" id="CHEBI:29985"/>
    </ligand>
</feature>
<keyword evidence="2" id="KW-0808">Transferase</keyword>
<evidence type="ECO:0000313" key="10">
    <source>
        <dbReference type="Proteomes" id="UP000218231"/>
    </source>
</evidence>
<feature type="binding site" evidence="7">
    <location>
        <position position="184"/>
    </location>
    <ligand>
        <name>L-glutamate</name>
        <dbReference type="ChEBI" id="CHEBI:29985"/>
    </ligand>
</feature>
<dbReference type="InterPro" id="IPR029055">
    <property type="entry name" value="Ntn_hydrolases_N"/>
</dbReference>
<dbReference type="GO" id="GO:0005886">
    <property type="term" value="C:plasma membrane"/>
    <property type="evidence" value="ECO:0007669"/>
    <property type="project" value="TreeGrafter"/>
</dbReference>
<dbReference type="Gene3D" id="3.60.20.40">
    <property type="match status" value="1"/>
</dbReference>
<dbReference type="FunFam" id="1.10.246.130:FF:000005">
    <property type="entry name" value="Gamma-glutamyltranspeptidase 1, putative"/>
    <property type="match status" value="1"/>
</dbReference>
<dbReference type="Proteomes" id="UP000218231">
    <property type="component" value="Unassembled WGS sequence"/>
</dbReference>
<dbReference type="PANTHER" id="PTHR11686:SF46">
    <property type="entry name" value="GAMMA-GLUTAMYLTRANSPEPTIDASE 1"/>
    <property type="match status" value="1"/>
</dbReference>
<keyword evidence="8" id="KW-1133">Transmembrane helix</keyword>
<protein>
    <recommendedName>
        <fullName evidence="11">Gamma-glutamyltransferase</fullName>
    </recommendedName>
</protein>
<evidence type="ECO:0000256" key="7">
    <source>
        <dbReference type="PIRSR" id="PIRSR600101-2"/>
    </source>
</evidence>
<dbReference type="InterPro" id="IPR000101">
    <property type="entry name" value="GGT_peptidase"/>
</dbReference>
<dbReference type="OrthoDB" id="1081007at2759"/>
<dbReference type="GO" id="GO:0006508">
    <property type="term" value="P:proteolysis"/>
    <property type="evidence" value="ECO:0007669"/>
    <property type="project" value="UniProtKB-KW"/>
</dbReference>
<dbReference type="SUPFAM" id="SSF56235">
    <property type="entry name" value="N-terminal nucleophile aminohydrolases (Ntn hydrolases)"/>
    <property type="match status" value="1"/>
</dbReference>
<evidence type="ECO:0000256" key="5">
    <source>
        <dbReference type="ARBA" id="ARBA00023315"/>
    </source>
</evidence>
<name>A0A2A2JWE3_9BILA</name>
<dbReference type="GO" id="GO:0016746">
    <property type="term" value="F:acyltransferase activity"/>
    <property type="evidence" value="ECO:0007669"/>
    <property type="project" value="UniProtKB-KW"/>
</dbReference>
<sequence length="675" mass="73997">MAMVRIGEESPPRRGSPSEVFSRDINHLHQTKKEKRDGTCARTLAIVFGILTAIFLLATIALAIVVGIKYSQDNNDNNDVTERIPNVIAPTRQQDSSNRPQFQWPLPSGSLYAHYKKAAVASDHGLCSEIGRDIMIQGGNAIDSVIATLLCVGVVNPQSSGIGGGFLMTLYNKTTGLCHAINARETAPAAANETMFVKNKNDSSVGYKSIAVPSEINGYWTIYRRFGSGKVPWSKLFEASIRLCNEGFPVSSNLATVLADKEKDIQAEPTMKDIFVNPATNRVYEEGDIMKRTTLGTTYQLLANATDPIELFYKGGMAQSIAGEISDNGGIITEKDLADYETVVDDAPLISTLLPGDLEMCGPPPPSSFVVTQSLIVTMGELYKSGNVDFQNPKLYHDLIEMQKFAYAQRTKLGDLKFVESARALVAQMLTKEYTQNITKLLKDTAQKLEYYGGDMKANPPDHGTSHVSIIDAEGNAVSVTSTINQLLGSMRASPTLGIVWNDEMVQWLANFLRVFAKINFQDDFSTPGQSNGFGFAPSETNFIVPGKRPMSSMSPLVVYNKNENKAEMVVGASGGSFIISAIAQTVIRTLFFNQTVKEAIDAPRFHNQYLPEETTVEEAVPSNLRDILVSEFKQKINVTEYIKSVVQALRVLPDGLIHCNSDFRRKTATYPAGF</sequence>
<dbReference type="GO" id="GO:0036374">
    <property type="term" value="F:glutathione hydrolase activity"/>
    <property type="evidence" value="ECO:0007669"/>
    <property type="project" value="InterPro"/>
</dbReference>
<keyword evidence="8" id="KW-0472">Membrane</keyword>
<keyword evidence="5" id="KW-0012">Acyltransferase</keyword>
<keyword evidence="3" id="KW-0378">Hydrolase</keyword>
<keyword evidence="4" id="KW-0325">Glycoprotein</keyword>
<evidence type="ECO:0000256" key="3">
    <source>
        <dbReference type="ARBA" id="ARBA00022801"/>
    </source>
</evidence>
<gene>
    <name evidence="9" type="ORF">WR25_19438</name>
</gene>
<reference evidence="9 10" key="1">
    <citation type="journal article" date="2017" name="Curr. Biol.">
        <title>Genome architecture and evolution of a unichromosomal asexual nematode.</title>
        <authorList>
            <person name="Fradin H."/>
            <person name="Zegar C."/>
            <person name="Gutwein M."/>
            <person name="Lucas J."/>
            <person name="Kovtun M."/>
            <person name="Corcoran D."/>
            <person name="Baugh L.R."/>
            <person name="Kiontke K."/>
            <person name="Gunsalus K."/>
            <person name="Fitch D.H."/>
            <person name="Piano F."/>
        </authorList>
    </citation>
    <scope>NUCLEOTIDE SEQUENCE [LARGE SCALE GENOMIC DNA]</scope>
    <source>
        <strain evidence="9">PF1309</strain>
    </source>
</reference>
<feature type="binding site" evidence="7">
    <location>
        <position position="524"/>
    </location>
    <ligand>
        <name>L-glutamate</name>
        <dbReference type="ChEBI" id="CHEBI:29985"/>
    </ligand>
</feature>
<organism evidence="9 10">
    <name type="scientific">Diploscapter pachys</name>
    <dbReference type="NCBI Taxonomy" id="2018661"/>
    <lineage>
        <taxon>Eukaryota</taxon>
        <taxon>Metazoa</taxon>
        <taxon>Ecdysozoa</taxon>
        <taxon>Nematoda</taxon>
        <taxon>Chromadorea</taxon>
        <taxon>Rhabditida</taxon>
        <taxon>Rhabditina</taxon>
        <taxon>Rhabditomorpha</taxon>
        <taxon>Rhabditoidea</taxon>
        <taxon>Rhabditidae</taxon>
        <taxon>Diploscapter</taxon>
    </lineage>
</organism>
<evidence type="ECO:0000256" key="2">
    <source>
        <dbReference type="ARBA" id="ARBA00022679"/>
    </source>
</evidence>
<dbReference type="PANTHER" id="PTHR11686">
    <property type="entry name" value="GAMMA GLUTAMYL TRANSPEPTIDASE"/>
    <property type="match status" value="1"/>
</dbReference>
<feature type="binding site" evidence="7">
    <location>
        <begin position="552"/>
        <end position="553"/>
    </location>
    <ligand>
        <name>L-glutamate</name>
        <dbReference type="ChEBI" id="CHEBI:29985"/>
    </ligand>
</feature>
<dbReference type="AlphaFoldDB" id="A0A2A2JWE3"/>
<proteinExistence type="predicted"/>
<keyword evidence="10" id="KW-1185">Reference proteome</keyword>
<evidence type="ECO:0008006" key="11">
    <source>
        <dbReference type="Google" id="ProtNLM"/>
    </source>
</evidence>
<accession>A0A2A2JWE3</accession>
<dbReference type="InterPro" id="IPR043137">
    <property type="entry name" value="GGT_ssub_C"/>
</dbReference>
<keyword evidence="8" id="KW-0812">Transmembrane</keyword>
<comment type="caution">
    <text evidence="9">The sequence shown here is derived from an EMBL/GenBank/DDBJ whole genome shotgun (WGS) entry which is preliminary data.</text>
</comment>
<dbReference type="InterPro" id="IPR043138">
    <property type="entry name" value="GGT_lsub"/>
</dbReference>